<dbReference type="PANTHER" id="PTHR43537">
    <property type="entry name" value="TRANSCRIPTIONAL REGULATOR, GNTR FAMILY"/>
    <property type="match status" value="1"/>
</dbReference>
<dbReference type="Gene3D" id="1.10.10.10">
    <property type="entry name" value="Winged helix-like DNA-binding domain superfamily/Winged helix DNA-binding domain"/>
    <property type="match status" value="1"/>
</dbReference>
<evidence type="ECO:0000313" key="6">
    <source>
        <dbReference type="Proteomes" id="UP000494102"/>
    </source>
</evidence>
<dbReference type="GO" id="GO:0003677">
    <property type="term" value="F:DNA binding"/>
    <property type="evidence" value="ECO:0007669"/>
    <property type="project" value="UniProtKB-KW"/>
</dbReference>
<dbReference type="InterPro" id="IPR000524">
    <property type="entry name" value="Tscrpt_reg_HTH_GntR"/>
</dbReference>
<evidence type="ECO:0000256" key="1">
    <source>
        <dbReference type="ARBA" id="ARBA00023015"/>
    </source>
</evidence>
<dbReference type="Gene3D" id="1.20.120.530">
    <property type="entry name" value="GntR ligand-binding domain-like"/>
    <property type="match status" value="1"/>
</dbReference>
<dbReference type="RefSeq" id="WP_274517992.1">
    <property type="nucleotide sequence ID" value="NZ_CADILN010000008.1"/>
</dbReference>
<evidence type="ECO:0000256" key="2">
    <source>
        <dbReference type="ARBA" id="ARBA00023125"/>
    </source>
</evidence>
<dbReference type="Proteomes" id="UP000494102">
    <property type="component" value="Unassembled WGS sequence"/>
</dbReference>
<dbReference type="Pfam" id="PF00392">
    <property type="entry name" value="GntR"/>
    <property type="match status" value="1"/>
</dbReference>
<sequence length="216" mass="24191">MTQSQLVEDRLRRMILDMDLGPGERLTERSLEELLQTSRTSVRTALFRLEAEGLVSHNGRAWLVPPIDLEEVRQLFDYREILEVAAIQLGGPAATPSELAEMHTILNSIDMNSTPEQRAEASRQFHLKIGGLAKNEFVTRSIADCMNRLLRVRWIEIDNADAGWTEHRAVLQALQDGNVGHAIALTKNHIGAARERLTSALTARPRTLRARGIVVS</sequence>
<protein>
    <recommendedName>
        <fullName evidence="4">HTH gntR-type domain-containing protein</fullName>
    </recommendedName>
</protein>
<dbReference type="SMART" id="SM00895">
    <property type="entry name" value="FCD"/>
    <property type="match status" value="1"/>
</dbReference>
<dbReference type="EMBL" id="CADILN010000008">
    <property type="protein sequence ID" value="CAB4051184.1"/>
    <property type="molecule type" value="Genomic_DNA"/>
</dbReference>
<dbReference type="SMART" id="SM00345">
    <property type="entry name" value="HTH_GNTR"/>
    <property type="match status" value="1"/>
</dbReference>
<dbReference type="PROSITE" id="PS50949">
    <property type="entry name" value="HTH_GNTR"/>
    <property type="match status" value="1"/>
</dbReference>
<dbReference type="GO" id="GO:0003700">
    <property type="term" value="F:DNA-binding transcription factor activity"/>
    <property type="evidence" value="ECO:0007669"/>
    <property type="project" value="InterPro"/>
</dbReference>
<evidence type="ECO:0000259" key="4">
    <source>
        <dbReference type="PROSITE" id="PS50949"/>
    </source>
</evidence>
<dbReference type="Pfam" id="PF07729">
    <property type="entry name" value="FCD"/>
    <property type="match status" value="1"/>
</dbReference>
<accession>A0A6J5KE69</accession>
<evidence type="ECO:0000313" key="5">
    <source>
        <dbReference type="EMBL" id="CAB4051184.1"/>
    </source>
</evidence>
<keyword evidence="3" id="KW-0804">Transcription</keyword>
<gene>
    <name evidence="5" type="ORF">LMG9964_04855</name>
</gene>
<dbReference type="SUPFAM" id="SSF46785">
    <property type="entry name" value="Winged helix' DNA-binding domain"/>
    <property type="match status" value="1"/>
</dbReference>
<dbReference type="SUPFAM" id="SSF48008">
    <property type="entry name" value="GntR ligand-binding domain-like"/>
    <property type="match status" value="1"/>
</dbReference>
<dbReference type="InterPro" id="IPR008920">
    <property type="entry name" value="TF_FadR/GntR_C"/>
</dbReference>
<dbReference type="InterPro" id="IPR011711">
    <property type="entry name" value="GntR_C"/>
</dbReference>
<keyword evidence="1" id="KW-0805">Transcription regulation</keyword>
<feature type="domain" description="HTH gntR-type" evidence="4">
    <location>
        <begin position="1"/>
        <end position="67"/>
    </location>
</feature>
<name>A0A6J5KE69_9BURK</name>
<proteinExistence type="predicted"/>
<evidence type="ECO:0000256" key="3">
    <source>
        <dbReference type="ARBA" id="ARBA00023163"/>
    </source>
</evidence>
<dbReference type="InterPro" id="IPR036390">
    <property type="entry name" value="WH_DNA-bd_sf"/>
</dbReference>
<dbReference type="InterPro" id="IPR036388">
    <property type="entry name" value="WH-like_DNA-bd_sf"/>
</dbReference>
<reference evidence="5 6" key="1">
    <citation type="submission" date="2020-04" db="EMBL/GenBank/DDBJ databases">
        <authorList>
            <person name="De Canck E."/>
        </authorList>
    </citation>
    <scope>NUCLEOTIDE SEQUENCE [LARGE SCALE GENOMIC DNA]</scope>
    <source>
        <strain evidence="5 6">LMG 9964</strain>
    </source>
</reference>
<dbReference type="AlphaFoldDB" id="A0A6J5KE69"/>
<dbReference type="GeneID" id="27797465"/>
<dbReference type="PANTHER" id="PTHR43537:SF45">
    <property type="entry name" value="GNTR FAMILY REGULATORY PROTEIN"/>
    <property type="match status" value="1"/>
</dbReference>
<organism evidence="5 6">
    <name type="scientific">Paraburkholderia phenoliruptrix</name>
    <dbReference type="NCBI Taxonomy" id="252970"/>
    <lineage>
        <taxon>Bacteria</taxon>
        <taxon>Pseudomonadati</taxon>
        <taxon>Pseudomonadota</taxon>
        <taxon>Betaproteobacteria</taxon>
        <taxon>Burkholderiales</taxon>
        <taxon>Burkholderiaceae</taxon>
        <taxon>Paraburkholderia</taxon>
    </lineage>
</organism>
<dbReference type="PRINTS" id="PR00035">
    <property type="entry name" value="HTHGNTR"/>
</dbReference>
<keyword evidence="2" id="KW-0238">DNA-binding</keyword>